<organism evidence="3 4">
    <name type="scientific">Taibaiella chishuiensis</name>
    <dbReference type="NCBI Taxonomy" id="1434707"/>
    <lineage>
        <taxon>Bacteria</taxon>
        <taxon>Pseudomonadati</taxon>
        <taxon>Bacteroidota</taxon>
        <taxon>Chitinophagia</taxon>
        <taxon>Chitinophagales</taxon>
        <taxon>Chitinophagaceae</taxon>
        <taxon>Taibaiella</taxon>
    </lineage>
</organism>
<feature type="signal peptide" evidence="1">
    <location>
        <begin position="1"/>
        <end position="19"/>
    </location>
</feature>
<feature type="domain" description="DUF3347" evidence="2">
    <location>
        <begin position="56"/>
        <end position="149"/>
    </location>
</feature>
<evidence type="ECO:0000259" key="2">
    <source>
        <dbReference type="Pfam" id="PF11827"/>
    </source>
</evidence>
<keyword evidence="1" id="KW-0732">Signal</keyword>
<dbReference type="PROSITE" id="PS51257">
    <property type="entry name" value="PROKAR_LIPOPROTEIN"/>
    <property type="match status" value="1"/>
</dbReference>
<evidence type="ECO:0000313" key="3">
    <source>
        <dbReference type="EMBL" id="PSK90753.1"/>
    </source>
</evidence>
<name>A0A2P8D0L1_9BACT</name>
<gene>
    <name evidence="3" type="ORF">B0I18_107164</name>
</gene>
<proteinExistence type="predicted"/>
<dbReference type="InterPro" id="IPR021782">
    <property type="entry name" value="DUF3347"/>
</dbReference>
<protein>
    <submittedName>
        <fullName evidence="3">Uncharacterized protein DUF3347</fullName>
    </submittedName>
</protein>
<dbReference type="AlphaFoldDB" id="A0A2P8D0L1"/>
<dbReference type="Proteomes" id="UP000240572">
    <property type="component" value="Unassembled WGS sequence"/>
</dbReference>
<evidence type="ECO:0000313" key="4">
    <source>
        <dbReference type="Proteomes" id="UP000240572"/>
    </source>
</evidence>
<keyword evidence="4" id="KW-1185">Reference proteome</keyword>
<dbReference type="Pfam" id="PF11827">
    <property type="entry name" value="DUF3347"/>
    <property type="match status" value="1"/>
</dbReference>
<dbReference type="EMBL" id="PYGD01000007">
    <property type="protein sequence ID" value="PSK90753.1"/>
    <property type="molecule type" value="Genomic_DNA"/>
</dbReference>
<reference evidence="3 4" key="1">
    <citation type="submission" date="2018-03" db="EMBL/GenBank/DDBJ databases">
        <title>Genomic Encyclopedia of Type Strains, Phase III (KMG-III): the genomes of soil and plant-associated and newly described type strains.</title>
        <authorList>
            <person name="Whitman W."/>
        </authorList>
    </citation>
    <scope>NUCLEOTIDE SEQUENCE [LARGE SCALE GENOMIC DNA]</scope>
    <source>
        <strain evidence="3 4">CGMCC 1.12700</strain>
    </source>
</reference>
<evidence type="ECO:0000256" key="1">
    <source>
        <dbReference type="SAM" id="SignalP"/>
    </source>
</evidence>
<feature type="chain" id="PRO_5015145334" evidence="1">
    <location>
        <begin position="20"/>
        <end position="198"/>
    </location>
</feature>
<dbReference type="RefSeq" id="WP_181358505.1">
    <property type="nucleotide sequence ID" value="NZ_PYGD01000007.1"/>
</dbReference>
<sequence>MSSSKRLITALLYTFPVWAMVACRNTADAPARNRQGSKAAISLLDTTATAGMQQLLYHYYDLKDALAATRSTAARGAAEAMQHQVSALRVQLEAADSNAAYLHALQSHLDTISGNLDHILTLKDESCEQQRVYFKPISEALYDALKLIRIQHLTVYHTFCPMAFREKGAFWLSEFPEIRNPYFGAKMIECGEVIDTLR</sequence>
<comment type="caution">
    <text evidence="3">The sequence shown here is derived from an EMBL/GenBank/DDBJ whole genome shotgun (WGS) entry which is preliminary data.</text>
</comment>
<accession>A0A2P8D0L1</accession>